<protein>
    <recommendedName>
        <fullName evidence="4">Tubulin-tyrosine ligase family protein</fullName>
    </recommendedName>
</protein>
<dbReference type="Pfam" id="PF03133">
    <property type="entry name" value="TTL"/>
    <property type="match status" value="1"/>
</dbReference>
<evidence type="ECO:0000313" key="3">
    <source>
        <dbReference type="Proteomes" id="UP000785679"/>
    </source>
</evidence>
<feature type="compositionally biased region" description="Basic and acidic residues" evidence="1">
    <location>
        <begin position="1052"/>
        <end position="1096"/>
    </location>
</feature>
<feature type="region of interest" description="Disordered" evidence="1">
    <location>
        <begin position="668"/>
        <end position="693"/>
    </location>
</feature>
<dbReference type="EMBL" id="RRYP01000555">
    <property type="protein sequence ID" value="TNV87234.1"/>
    <property type="molecule type" value="Genomic_DNA"/>
</dbReference>
<dbReference type="Proteomes" id="UP000785679">
    <property type="component" value="Unassembled WGS sequence"/>
</dbReference>
<dbReference type="SUPFAM" id="SSF56059">
    <property type="entry name" value="Glutathione synthetase ATP-binding domain-like"/>
    <property type="match status" value="1"/>
</dbReference>
<evidence type="ECO:0000313" key="2">
    <source>
        <dbReference type="EMBL" id="TNV87234.1"/>
    </source>
</evidence>
<name>A0A8J8P791_HALGN</name>
<feature type="region of interest" description="Disordered" evidence="1">
    <location>
        <begin position="981"/>
        <end position="1001"/>
    </location>
</feature>
<feature type="region of interest" description="Disordered" evidence="1">
    <location>
        <begin position="63"/>
        <end position="101"/>
    </location>
</feature>
<dbReference type="PANTHER" id="PTHR46069">
    <property type="entry name" value="TUBULIN TYROSINE LIGASE"/>
    <property type="match status" value="1"/>
</dbReference>
<feature type="region of interest" description="Disordered" evidence="1">
    <location>
        <begin position="552"/>
        <end position="578"/>
    </location>
</feature>
<sequence length="1382" mass="158110">MGSQMCSTFHYNYILMDQLLSSPPIVRIGDPISTGPDSSRLLNGSSNQASIRVDSQHQQILAGKTGDLHTTTLSRSSSSQKMVRPQNARNDTKDGHADKAKSQATAVQQTILYYTVFPGNGPQVIRDAMVRRSANGKITWKEISKDQVMFSSDQQINFIWKPTNFNYKLYSLIDKVQADAQGTVEKQLVVNHLENIRGICTKTGLVRTLKQYYKDRQDALEGGYSVFDTTPTSFVVTSQLDTYEFHQFVARYMDLQKNEGASLKEKTPVKHCKENYWLVKPANMNQGRGIEIFNSLQEIQKFLSSRQLYSYWVVQKYIEKPMLFKGRKFDIRMWAFANHKNEFYFYKKGYLRTSSDDYSLKNENNYVHLTNNCLQKFGENYGKHEEGNTIGFEAFQEYLDEVFPQYKLNVDEHFIRRIQDLMLDVYQSTRKTLNPHKRKNSFELFGFDFLIDEDFRVWLIEVNTNPYLGVPNNYIRGLLPKMVDDLFDLVLGPTFPTESSPSAQPNGFELLYSHSQGVNKRRIIDTGIYPVEELAQPRRKIVKPKFISVKRQQEQNMQQQQASRFKERDISPALNGEESGKKTVKSLLINSPYNSTTTIQQYQLGAPKAALSSTTPTSKRLYNSSQASKGIKASSDYYSLQPSDTEENTSSPSKGEVLRSSQLGMYTKGANGNQSSIPEEDEDGNGQGGKNNGAFKKRLTITEQVQQLYKNNQTFKTDVSNIIQRIVSTFINWELFSDKQISDATRAFNHLAQYFHFSCFADDAVVSQIMKIISSGKIPPKIKCSTIQTFIVIMKNINFKKYFLNTSPMTQIQHIVNLALEACQTTKALSKPIDQAEESPSILPQEESSDIEIYQVALRFIINLLCLPQSNILGANRKFYIPGETMENERMRQRAIEYGFISLLAWIDSQLKQEELKALLQREFWGALDGDDFALQQQKGRVELAGIQYDAVESLVKEKHQGYLEMRQQQQKEEQARKQQAMLENQKKKEQMDKELEEKRKRAEELFSKRLEERKRVQLENMKKEMQEREELLKQEENRKMQMLENIRRKEDMRKQMQVESYRKRLQEENRRAEETEKKRTEKANERKKALEEWHKNKTGRGSEPPAIYNMRGQSLSREAALMGQAQNQLIYAPQAARKKKHRRLSKMDLTDAHDFSSSVVLEVTEQLKGKRDPYTTIEPLNDPAIEAAREKVNLSHLSLTVAVRSPRNKTKQHQSNSLLPIRDRATGAAINVEDATAATALAMSPSPNQAVGYIDRIDLNLDEAIIGTTSTIGDKVSARLKPSRSLKALKSSKRKAGKELKQSIDQMLGIPSVSNLALGELRLFSIYGVAPSNNAVMIKKNKEKKKKRRDPSIVLQGQQPITLPDNNLAVNAAPVLNMPHD</sequence>
<dbReference type="PANTHER" id="PTHR46069:SF1">
    <property type="entry name" value="CHROMOSOME UNDETERMINED SCAFFOLD_125, WHOLE GENOME SHOTGUN SEQUENCE"/>
    <property type="match status" value="1"/>
</dbReference>
<proteinExistence type="predicted"/>
<dbReference type="InterPro" id="IPR004344">
    <property type="entry name" value="TTL/TTLL_fam"/>
</dbReference>
<dbReference type="OrthoDB" id="313141at2759"/>
<feature type="compositionally biased region" description="Low complexity" evidence="1">
    <location>
        <begin position="70"/>
        <end position="79"/>
    </location>
</feature>
<feature type="compositionally biased region" description="Polar residues" evidence="1">
    <location>
        <begin position="668"/>
        <end position="677"/>
    </location>
</feature>
<organism evidence="2 3">
    <name type="scientific">Halteria grandinella</name>
    <dbReference type="NCBI Taxonomy" id="5974"/>
    <lineage>
        <taxon>Eukaryota</taxon>
        <taxon>Sar</taxon>
        <taxon>Alveolata</taxon>
        <taxon>Ciliophora</taxon>
        <taxon>Intramacronucleata</taxon>
        <taxon>Spirotrichea</taxon>
        <taxon>Stichotrichia</taxon>
        <taxon>Sporadotrichida</taxon>
        <taxon>Halteriidae</taxon>
        <taxon>Halteria</taxon>
    </lineage>
</organism>
<dbReference type="PROSITE" id="PS51221">
    <property type="entry name" value="TTL"/>
    <property type="match status" value="1"/>
</dbReference>
<dbReference type="Gene3D" id="3.30.470.20">
    <property type="entry name" value="ATP-grasp fold, B domain"/>
    <property type="match status" value="1"/>
</dbReference>
<evidence type="ECO:0000256" key="1">
    <source>
        <dbReference type="SAM" id="MobiDB-lite"/>
    </source>
</evidence>
<keyword evidence="3" id="KW-1185">Reference proteome</keyword>
<comment type="caution">
    <text evidence="2">The sequence shown here is derived from an EMBL/GenBank/DDBJ whole genome shotgun (WGS) entry which is preliminary data.</text>
</comment>
<feature type="compositionally biased region" description="Basic and acidic residues" evidence="1">
    <location>
        <begin position="985"/>
        <end position="1001"/>
    </location>
</feature>
<feature type="compositionally biased region" description="Basic and acidic residues" evidence="1">
    <location>
        <begin position="90"/>
        <end position="101"/>
    </location>
</feature>
<reference evidence="2" key="1">
    <citation type="submission" date="2019-06" db="EMBL/GenBank/DDBJ databases">
        <authorList>
            <person name="Zheng W."/>
        </authorList>
    </citation>
    <scope>NUCLEOTIDE SEQUENCE</scope>
    <source>
        <strain evidence="2">QDHG01</strain>
    </source>
</reference>
<feature type="region of interest" description="Disordered" evidence="1">
    <location>
        <begin position="1052"/>
        <end position="1108"/>
    </location>
</feature>
<accession>A0A8J8P791</accession>
<gene>
    <name evidence="2" type="ORF">FGO68_gene6347</name>
</gene>
<evidence type="ECO:0008006" key="4">
    <source>
        <dbReference type="Google" id="ProtNLM"/>
    </source>
</evidence>